<dbReference type="FunFam" id="3.30.70.360:FF:000001">
    <property type="entry name" value="N-acetyldiaminopimelate deacetylase"/>
    <property type="match status" value="1"/>
</dbReference>
<proteinExistence type="predicted"/>
<dbReference type="PANTHER" id="PTHR11014">
    <property type="entry name" value="PEPTIDASE M20 FAMILY MEMBER"/>
    <property type="match status" value="1"/>
</dbReference>
<gene>
    <name evidence="5" type="ORF">GS399_11500</name>
</gene>
<organism evidence="5 6">
    <name type="scientific">Hufsiella arboris</name>
    <dbReference type="NCBI Taxonomy" id="2695275"/>
    <lineage>
        <taxon>Bacteria</taxon>
        <taxon>Pseudomonadati</taxon>
        <taxon>Bacteroidota</taxon>
        <taxon>Sphingobacteriia</taxon>
        <taxon>Sphingobacteriales</taxon>
        <taxon>Sphingobacteriaceae</taxon>
        <taxon>Hufsiella</taxon>
    </lineage>
</organism>
<dbReference type="GO" id="GO:0050118">
    <property type="term" value="F:N-acetyldiaminopimelate deacetylase activity"/>
    <property type="evidence" value="ECO:0007669"/>
    <property type="project" value="UniProtKB-ARBA"/>
</dbReference>
<dbReference type="Proteomes" id="UP000466586">
    <property type="component" value="Unassembled WGS sequence"/>
</dbReference>
<dbReference type="Pfam" id="PF07687">
    <property type="entry name" value="M20_dimer"/>
    <property type="match status" value="1"/>
</dbReference>
<dbReference type="PIRSF" id="PIRSF005962">
    <property type="entry name" value="Pept_M20D_amidohydro"/>
    <property type="match status" value="1"/>
</dbReference>
<keyword evidence="2" id="KW-0464">Manganese</keyword>
<evidence type="ECO:0000313" key="6">
    <source>
        <dbReference type="Proteomes" id="UP000466586"/>
    </source>
</evidence>
<protein>
    <submittedName>
        <fullName evidence="5">Amidohydrolase</fullName>
    </submittedName>
</protein>
<dbReference type="InterPro" id="IPR017439">
    <property type="entry name" value="Amidohydrolase"/>
</dbReference>
<sequence>MKKILISLITLSTITAHTFAQNSPLKIKINQETDKIEKQVIAWRRDFHEHPELGNHEVRTSKIIADYLRSLGLEVKTGVAKTGVVGILKGTKPGPVIALRADMDGLPVVERTPVPFASKVKTTFNGQEVGAMHACGHDSHMAILMGTAKVLSDIKNDLKGTVKFIFQPAEEGPPFGEEGGAELMVKEGVLENPKVEVIFGLHINSQTEVGKITYRPGGTMAAVNDMQIIVKGKSAHGAYPWSSVDPIVASAQIINNLQPIISRNLNVTENPAVVTIGSIHAGNRSNIIPEQAEMMGTIRAMSKSDEKMVIERIKQVATKTAESAGATAEVKIPFSVHYPVTYNNPALTEKMLPTLIESAGANNVSLKPPVTGAEDFSFYQEKVPGLFFFLGGMPKGQDPLKAASHHTPDFFIDESGFKLGVKTFCNLVVNYMAMKK</sequence>
<dbReference type="InterPro" id="IPR036264">
    <property type="entry name" value="Bact_exopeptidase_dim_dom"/>
</dbReference>
<dbReference type="GO" id="GO:0046872">
    <property type="term" value="F:metal ion binding"/>
    <property type="evidence" value="ECO:0007669"/>
    <property type="project" value="UniProtKB-KW"/>
</dbReference>
<dbReference type="PANTHER" id="PTHR11014:SF63">
    <property type="entry name" value="METALLOPEPTIDASE, PUTATIVE (AFU_ORTHOLOGUE AFUA_6G09600)-RELATED"/>
    <property type="match status" value="1"/>
</dbReference>
<feature type="binding site" evidence="2">
    <location>
        <position position="171"/>
    </location>
    <ligand>
        <name>Mn(2+)</name>
        <dbReference type="ChEBI" id="CHEBI:29035"/>
        <label>2</label>
    </ligand>
</feature>
<dbReference type="Pfam" id="PF01546">
    <property type="entry name" value="Peptidase_M20"/>
    <property type="match status" value="1"/>
</dbReference>
<dbReference type="SUPFAM" id="SSF53187">
    <property type="entry name" value="Zn-dependent exopeptidases"/>
    <property type="match status" value="1"/>
</dbReference>
<feature type="binding site" evidence="2">
    <location>
        <position position="202"/>
    </location>
    <ligand>
        <name>Mn(2+)</name>
        <dbReference type="ChEBI" id="CHEBI:29035"/>
        <label>2</label>
    </ligand>
</feature>
<keyword evidence="2" id="KW-0479">Metal-binding</keyword>
<dbReference type="InterPro" id="IPR011650">
    <property type="entry name" value="Peptidase_M20_dimer"/>
</dbReference>
<feature type="domain" description="Peptidase M20 dimerisation" evidence="4">
    <location>
        <begin position="226"/>
        <end position="322"/>
    </location>
</feature>
<name>A0A7K1YAI7_9SPHI</name>
<comment type="caution">
    <text evidence="5">The sequence shown here is derived from an EMBL/GenBank/DDBJ whole genome shotgun (WGS) entry which is preliminary data.</text>
</comment>
<evidence type="ECO:0000259" key="4">
    <source>
        <dbReference type="Pfam" id="PF07687"/>
    </source>
</evidence>
<dbReference type="Gene3D" id="3.40.630.10">
    <property type="entry name" value="Zn peptidases"/>
    <property type="match status" value="1"/>
</dbReference>
<dbReference type="AlphaFoldDB" id="A0A7K1YAI7"/>
<dbReference type="InterPro" id="IPR002933">
    <property type="entry name" value="Peptidase_M20"/>
</dbReference>
<keyword evidence="6" id="KW-1185">Reference proteome</keyword>
<dbReference type="GO" id="GO:0019877">
    <property type="term" value="P:diaminopimelate biosynthetic process"/>
    <property type="evidence" value="ECO:0007669"/>
    <property type="project" value="UniProtKB-ARBA"/>
</dbReference>
<evidence type="ECO:0000256" key="3">
    <source>
        <dbReference type="SAM" id="SignalP"/>
    </source>
</evidence>
<feature type="binding site" evidence="2">
    <location>
        <position position="406"/>
    </location>
    <ligand>
        <name>Mn(2+)</name>
        <dbReference type="ChEBI" id="CHEBI:29035"/>
        <label>2</label>
    </ligand>
</feature>
<dbReference type="RefSeq" id="WP_160844783.1">
    <property type="nucleotide sequence ID" value="NZ_WVHT01000005.1"/>
</dbReference>
<keyword evidence="1 5" id="KW-0378">Hydrolase</keyword>
<feature type="binding site" evidence="2">
    <location>
        <position position="135"/>
    </location>
    <ligand>
        <name>Mn(2+)</name>
        <dbReference type="ChEBI" id="CHEBI:29035"/>
        <label>2</label>
    </ligand>
</feature>
<dbReference type="Gene3D" id="3.30.70.360">
    <property type="match status" value="1"/>
</dbReference>
<feature type="chain" id="PRO_5029586851" evidence="3">
    <location>
        <begin position="21"/>
        <end position="436"/>
    </location>
</feature>
<dbReference type="SUPFAM" id="SSF55031">
    <property type="entry name" value="Bacterial exopeptidase dimerisation domain"/>
    <property type="match status" value="1"/>
</dbReference>
<evidence type="ECO:0000313" key="5">
    <source>
        <dbReference type="EMBL" id="MXV51597.1"/>
    </source>
</evidence>
<dbReference type="NCBIfam" id="TIGR01891">
    <property type="entry name" value="amidohydrolases"/>
    <property type="match status" value="1"/>
</dbReference>
<feature type="binding site" evidence="2">
    <location>
        <position position="137"/>
    </location>
    <ligand>
        <name>Mn(2+)</name>
        <dbReference type="ChEBI" id="CHEBI:29035"/>
        <label>2</label>
    </ligand>
</feature>
<reference evidence="5 6" key="1">
    <citation type="submission" date="2019-11" db="EMBL/GenBank/DDBJ databases">
        <title>Pedobacter sp. HMF7647 Genome sequencing and assembly.</title>
        <authorList>
            <person name="Kang H."/>
            <person name="Kim H."/>
            <person name="Joh K."/>
        </authorList>
    </citation>
    <scope>NUCLEOTIDE SEQUENCE [LARGE SCALE GENOMIC DNA]</scope>
    <source>
        <strain evidence="5 6">HMF7647</strain>
    </source>
</reference>
<feature type="signal peptide" evidence="3">
    <location>
        <begin position="1"/>
        <end position="20"/>
    </location>
</feature>
<keyword evidence="3" id="KW-0732">Signal</keyword>
<comment type="cofactor">
    <cofactor evidence="2">
        <name>Mn(2+)</name>
        <dbReference type="ChEBI" id="CHEBI:29035"/>
    </cofactor>
    <text evidence="2">The Mn(2+) ion enhances activity.</text>
</comment>
<accession>A0A7K1YAI7</accession>
<evidence type="ECO:0000256" key="1">
    <source>
        <dbReference type="ARBA" id="ARBA00022801"/>
    </source>
</evidence>
<evidence type="ECO:0000256" key="2">
    <source>
        <dbReference type="PIRSR" id="PIRSR005962-1"/>
    </source>
</evidence>
<dbReference type="EMBL" id="WVHT01000005">
    <property type="protein sequence ID" value="MXV51597.1"/>
    <property type="molecule type" value="Genomic_DNA"/>
</dbReference>